<feature type="compositionally biased region" description="Basic and acidic residues" evidence="1">
    <location>
        <begin position="63"/>
        <end position="75"/>
    </location>
</feature>
<keyword evidence="2" id="KW-1133">Transmembrane helix</keyword>
<evidence type="ECO:0000256" key="2">
    <source>
        <dbReference type="SAM" id="Phobius"/>
    </source>
</evidence>
<reference evidence="3 4" key="1">
    <citation type="journal article" date="2014" name="BMC Genomics">
        <title>Genome sequencing of four Aureobasidium pullulans varieties: biotechnological potential, stress tolerance, and description of new species.</title>
        <authorList>
            <person name="Gostin Ar C."/>
            <person name="Ohm R.A."/>
            <person name="Kogej T."/>
            <person name="Sonjak S."/>
            <person name="Turk M."/>
            <person name="Zajc J."/>
            <person name="Zalar P."/>
            <person name="Grube M."/>
            <person name="Sun H."/>
            <person name="Han J."/>
            <person name="Sharma A."/>
            <person name="Chiniquy J."/>
            <person name="Ngan C.Y."/>
            <person name="Lipzen A."/>
            <person name="Barry K."/>
            <person name="Grigoriev I.V."/>
            <person name="Gunde-Cimerman N."/>
        </authorList>
    </citation>
    <scope>NUCLEOTIDE SEQUENCE [LARGE SCALE GENOMIC DNA]</scope>
    <source>
        <strain evidence="3 4">EXF-2481</strain>
    </source>
</reference>
<keyword evidence="2" id="KW-0812">Transmembrane</keyword>
<dbReference type="InParanoid" id="A0A074Y3G4"/>
<dbReference type="GeneID" id="25364644"/>
<keyword evidence="4" id="KW-1185">Reference proteome</keyword>
<organism evidence="3 4">
    <name type="scientific">Aureobasidium subglaciale (strain EXF-2481)</name>
    <name type="common">Aureobasidium pullulans var. subglaciale</name>
    <dbReference type="NCBI Taxonomy" id="1043005"/>
    <lineage>
        <taxon>Eukaryota</taxon>
        <taxon>Fungi</taxon>
        <taxon>Dikarya</taxon>
        <taxon>Ascomycota</taxon>
        <taxon>Pezizomycotina</taxon>
        <taxon>Dothideomycetes</taxon>
        <taxon>Dothideomycetidae</taxon>
        <taxon>Dothideales</taxon>
        <taxon>Saccotheciaceae</taxon>
        <taxon>Aureobasidium</taxon>
    </lineage>
</organism>
<feature type="transmembrane region" description="Helical" evidence="2">
    <location>
        <begin position="127"/>
        <end position="146"/>
    </location>
</feature>
<feature type="transmembrane region" description="Helical" evidence="2">
    <location>
        <begin position="102"/>
        <end position="121"/>
    </location>
</feature>
<feature type="region of interest" description="Disordered" evidence="1">
    <location>
        <begin position="30"/>
        <end position="78"/>
    </location>
</feature>
<keyword evidence="2" id="KW-0472">Membrane</keyword>
<gene>
    <name evidence="3" type="ORF">AUEXF2481DRAFT_32443</name>
</gene>
<dbReference type="HOGENOM" id="CLU_1660391_0_0_1"/>
<proteinExistence type="predicted"/>
<name>A0A074Y3G4_AURSE</name>
<evidence type="ECO:0000256" key="1">
    <source>
        <dbReference type="SAM" id="MobiDB-lite"/>
    </source>
</evidence>
<evidence type="ECO:0000313" key="4">
    <source>
        <dbReference type="Proteomes" id="UP000030641"/>
    </source>
</evidence>
<dbReference type="RefSeq" id="XP_013340655.1">
    <property type="nucleotide sequence ID" value="XM_013485201.1"/>
</dbReference>
<dbReference type="AlphaFoldDB" id="A0A074Y3G4"/>
<protein>
    <submittedName>
        <fullName evidence="3">Uncharacterized protein</fullName>
    </submittedName>
</protein>
<evidence type="ECO:0000313" key="3">
    <source>
        <dbReference type="EMBL" id="KEQ92245.1"/>
    </source>
</evidence>
<sequence length="159" mass="18049">MVQDAIAISSSSSLGQTTWIRVPREAFNRVQESEQKQERREQVLEDQNDHSKRVTSHQRASKLKRDEQVSDERPHSCGGDLLFPSRRVVDAAEQSNETHWKWMRSVLAVLVLLASCISHALCGIPKWSILIALIAATSICLIIHIFKFSAPLRILTETY</sequence>
<accession>A0A074Y3G4</accession>
<feature type="compositionally biased region" description="Basic and acidic residues" evidence="1">
    <location>
        <begin position="30"/>
        <end position="52"/>
    </location>
</feature>
<feature type="compositionally biased region" description="Basic residues" evidence="1">
    <location>
        <begin position="53"/>
        <end position="62"/>
    </location>
</feature>
<dbReference type="EMBL" id="KL584772">
    <property type="protein sequence ID" value="KEQ92245.1"/>
    <property type="molecule type" value="Genomic_DNA"/>
</dbReference>
<dbReference type="Proteomes" id="UP000030641">
    <property type="component" value="Unassembled WGS sequence"/>
</dbReference>